<feature type="domain" description="Response regulatory" evidence="15">
    <location>
        <begin position="506"/>
        <end position="624"/>
    </location>
</feature>
<dbReference type="PANTHER" id="PTHR45339">
    <property type="entry name" value="HYBRID SIGNAL TRANSDUCTION HISTIDINE KINASE J"/>
    <property type="match status" value="1"/>
</dbReference>
<dbReference type="InterPro" id="IPR005467">
    <property type="entry name" value="His_kinase_dom"/>
</dbReference>
<dbReference type="Pfam" id="PF00072">
    <property type="entry name" value="Response_reg"/>
    <property type="match status" value="1"/>
</dbReference>
<evidence type="ECO:0000259" key="16">
    <source>
        <dbReference type="PROSITE" id="PS50113"/>
    </source>
</evidence>
<dbReference type="SUPFAM" id="SSF52172">
    <property type="entry name" value="CheY-like"/>
    <property type="match status" value="1"/>
</dbReference>
<accession>A0ABY4D1S9</accession>
<dbReference type="EMBL" id="CP094669">
    <property type="protein sequence ID" value="UOG73913.1"/>
    <property type="molecule type" value="Genomic_DNA"/>
</dbReference>
<keyword evidence="8" id="KW-0067">ATP-binding</keyword>
<organism evidence="18 19">
    <name type="scientific">Hymenobacter tibetensis</name>
    <dbReference type="NCBI Taxonomy" id="497967"/>
    <lineage>
        <taxon>Bacteria</taxon>
        <taxon>Pseudomonadati</taxon>
        <taxon>Bacteroidota</taxon>
        <taxon>Cytophagia</taxon>
        <taxon>Cytophagales</taxon>
        <taxon>Hymenobacteraceae</taxon>
        <taxon>Hymenobacter</taxon>
    </lineage>
</organism>
<comment type="subcellular location">
    <subcellularLocation>
        <location evidence="2">Cell membrane</location>
        <topology evidence="2">Multi-pass membrane protein</topology>
    </subcellularLocation>
</comment>
<keyword evidence="11" id="KW-0472">Membrane</keyword>
<evidence type="ECO:0000259" key="17">
    <source>
        <dbReference type="PROSITE" id="PS50894"/>
    </source>
</evidence>
<protein>
    <recommendedName>
        <fullName evidence="3">histidine kinase</fullName>
        <ecNumber evidence="3">2.7.13.3</ecNumber>
    </recommendedName>
</protein>
<dbReference type="InterPro" id="IPR036641">
    <property type="entry name" value="HPT_dom_sf"/>
</dbReference>
<evidence type="ECO:0000256" key="7">
    <source>
        <dbReference type="ARBA" id="ARBA00022741"/>
    </source>
</evidence>
<feature type="modified residue" description="4-aspartylphosphate" evidence="13">
    <location>
        <position position="555"/>
    </location>
</feature>
<dbReference type="Gene3D" id="1.10.287.130">
    <property type="match status" value="1"/>
</dbReference>
<keyword evidence="7" id="KW-0547">Nucleotide-binding</keyword>
<proteinExistence type="predicted"/>
<dbReference type="PRINTS" id="PR00344">
    <property type="entry name" value="BCTRLSENSOR"/>
</dbReference>
<comment type="catalytic activity">
    <reaction evidence="1">
        <text>ATP + protein L-histidine = ADP + protein N-phospho-L-histidine.</text>
        <dbReference type="EC" id="2.7.13.3"/>
    </reaction>
</comment>
<dbReference type="PROSITE" id="PS50894">
    <property type="entry name" value="HPT"/>
    <property type="match status" value="1"/>
</dbReference>
<dbReference type="InterPro" id="IPR001789">
    <property type="entry name" value="Sig_transdc_resp-reg_receiver"/>
</dbReference>
<keyword evidence="19" id="KW-1185">Reference proteome</keyword>
<dbReference type="SMART" id="SM00387">
    <property type="entry name" value="HATPase_c"/>
    <property type="match status" value="1"/>
</dbReference>
<keyword evidence="10" id="KW-0902">Two-component regulatory system</keyword>
<name>A0ABY4D1S9_9BACT</name>
<dbReference type="SUPFAM" id="SSF47226">
    <property type="entry name" value="Histidine-containing phosphotransfer domain, HPT domain"/>
    <property type="match status" value="1"/>
</dbReference>
<evidence type="ECO:0000256" key="8">
    <source>
        <dbReference type="ARBA" id="ARBA00022840"/>
    </source>
</evidence>
<dbReference type="Proteomes" id="UP000831113">
    <property type="component" value="Chromosome"/>
</dbReference>
<dbReference type="SUPFAM" id="SSF55785">
    <property type="entry name" value="PYP-like sensor domain (PAS domain)"/>
    <property type="match status" value="1"/>
</dbReference>
<feature type="domain" description="Histidine kinase" evidence="14">
    <location>
        <begin position="260"/>
        <end position="481"/>
    </location>
</feature>
<dbReference type="Gene3D" id="3.30.565.10">
    <property type="entry name" value="Histidine kinase-like ATPase, C-terminal domain"/>
    <property type="match status" value="1"/>
</dbReference>
<keyword evidence="4" id="KW-1003">Cell membrane</keyword>
<evidence type="ECO:0000256" key="3">
    <source>
        <dbReference type="ARBA" id="ARBA00012438"/>
    </source>
</evidence>
<evidence type="ECO:0000256" key="4">
    <source>
        <dbReference type="ARBA" id="ARBA00022475"/>
    </source>
</evidence>
<evidence type="ECO:0000313" key="18">
    <source>
        <dbReference type="EMBL" id="UOG73913.1"/>
    </source>
</evidence>
<reference evidence="18 19" key="1">
    <citation type="submission" date="2022-03" db="EMBL/GenBank/DDBJ databases">
        <title>Hymenobactersp. isolated from the air.</title>
        <authorList>
            <person name="Won M."/>
            <person name="Kwon S.-W."/>
        </authorList>
    </citation>
    <scope>NUCLEOTIDE SEQUENCE [LARGE SCALE GENOMIC DNA]</scope>
    <source>
        <strain evidence="18 19">KACC 21982</strain>
    </source>
</reference>
<dbReference type="Pfam" id="PF00512">
    <property type="entry name" value="HisKA"/>
    <property type="match status" value="1"/>
</dbReference>
<dbReference type="CDD" id="cd17546">
    <property type="entry name" value="REC_hyHK_CKI1_RcsC-like"/>
    <property type="match status" value="1"/>
</dbReference>
<dbReference type="InterPro" id="IPR008207">
    <property type="entry name" value="Sig_transdc_His_kin_Hpt_dom"/>
</dbReference>
<dbReference type="PANTHER" id="PTHR45339:SF1">
    <property type="entry name" value="HYBRID SIGNAL TRANSDUCTION HISTIDINE KINASE J"/>
    <property type="match status" value="1"/>
</dbReference>
<keyword evidence="5 13" id="KW-0597">Phosphoprotein</keyword>
<evidence type="ECO:0000259" key="15">
    <source>
        <dbReference type="PROSITE" id="PS50110"/>
    </source>
</evidence>
<evidence type="ECO:0000256" key="12">
    <source>
        <dbReference type="PROSITE-ProRule" id="PRU00110"/>
    </source>
</evidence>
<dbReference type="Gene3D" id="1.20.120.160">
    <property type="entry name" value="HPT domain"/>
    <property type="match status" value="1"/>
</dbReference>
<dbReference type="PROSITE" id="PS50113">
    <property type="entry name" value="PAC"/>
    <property type="match status" value="1"/>
</dbReference>
<dbReference type="PROSITE" id="PS50110">
    <property type="entry name" value="RESPONSE_REGULATORY"/>
    <property type="match status" value="1"/>
</dbReference>
<evidence type="ECO:0000256" key="1">
    <source>
        <dbReference type="ARBA" id="ARBA00000085"/>
    </source>
</evidence>
<dbReference type="PROSITE" id="PS50109">
    <property type="entry name" value="HIS_KIN"/>
    <property type="match status" value="1"/>
</dbReference>
<dbReference type="InterPro" id="IPR036097">
    <property type="entry name" value="HisK_dim/P_sf"/>
</dbReference>
<dbReference type="SUPFAM" id="SSF47384">
    <property type="entry name" value="Homodimeric domain of signal transducing histidine kinase"/>
    <property type="match status" value="1"/>
</dbReference>
<dbReference type="InterPro" id="IPR004358">
    <property type="entry name" value="Sig_transdc_His_kin-like_C"/>
</dbReference>
<dbReference type="InterPro" id="IPR011006">
    <property type="entry name" value="CheY-like_superfamily"/>
</dbReference>
<evidence type="ECO:0000259" key="14">
    <source>
        <dbReference type="PROSITE" id="PS50109"/>
    </source>
</evidence>
<dbReference type="Pfam" id="PF02518">
    <property type="entry name" value="HATPase_c"/>
    <property type="match status" value="1"/>
</dbReference>
<dbReference type="CDD" id="cd00082">
    <property type="entry name" value="HisKA"/>
    <property type="match status" value="1"/>
</dbReference>
<dbReference type="InterPro" id="IPR003594">
    <property type="entry name" value="HATPase_dom"/>
</dbReference>
<dbReference type="InterPro" id="IPR003661">
    <property type="entry name" value="HisK_dim/P_dom"/>
</dbReference>
<evidence type="ECO:0000256" key="9">
    <source>
        <dbReference type="ARBA" id="ARBA00022989"/>
    </source>
</evidence>
<evidence type="ECO:0000313" key="19">
    <source>
        <dbReference type="Proteomes" id="UP000831113"/>
    </source>
</evidence>
<dbReference type="Gene3D" id="3.40.50.2300">
    <property type="match status" value="1"/>
</dbReference>
<dbReference type="SUPFAM" id="SSF55874">
    <property type="entry name" value="ATPase domain of HSP90 chaperone/DNA topoisomerase II/histidine kinase"/>
    <property type="match status" value="1"/>
</dbReference>
<sequence length="764" mass="84691">MLTVAPIVASDEAIALRILGQNPNPVLQLSLSAEVVYANPAAENLLHVLTIVEGQCSRCYLLDLVRQVPSATTQEVALAGRYFLLTIVSGPSGYTLYLTDVTERHKAEKRQAAERDFFETVLYHLPTGVAIFDVKHRFQYLNPCAIRNDEIREWIIGKDNFEYCTHFNHPKSLATRRQEMFEYAVEHGTEVSWEETFHKPTGPRHWLRLYTPVFGSEGKLRLVVGSSVDITERYLAEQTIQRARQEAEAAVQVRETFLANMSHEIRTPMNGVLGMASLLSRTTLDLQQQEYVSIIRNSGSHLLSILNDILDMAKISAGKLELEHTVFNLPDTVRAVTQLLAFRAAEKNIEFELLLPEQPLPLVLGDPHRLSQVLLNLLSNAIKFTTQGYAKLYCRLKAGTPETLTVNFQVTDTGIGVALDKQEAIFESFNQAYADTTRHFGGTGLGLAISSSLVEQLGGHLLLCSRPGEGSTFGFTLPFALAGTENYPAETPVTTLAMAEQVKGWRVLLVEDHDVNRQLAQLVLEQYDIIVDAAASGVEALNLFESTYYNVVLMDIQMPDMSGLDVTTAMRRHHDLVRAHTPIIALTANILRSDNEKYLAAGMNDCLAKPFEEEELLGKMLAVHEARTIPAAPLFNLTGLYQIAHGKPAFVRRILESFASSTPNLVARLQHSLSSTNWMEIAACAHQLKPVLKLLQVDKLVQAICTLEDNSTANTERRASAQLLLESLPVLVDTLRQQINNLPPLVANGTTPQSLAPGRMRASA</sequence>
<dbReference type="InterPro" id="IPR035965">
    <property type="entry name" value="PAS-like_dom_sf"/>
</dbReference>
<dbReference type="InterPro" id="IPR000700">
    <property type="entry name" value="PAS-assoc_C"/>
</dbReference>
<evidence type="ECO:0000256" key="2">
    <source>
        <dbReference type="ARBA" id="ARBA00004651"/>
    </source>
</evidence>
<dbReference type="InterPro" id="IPR036890">
    <property type="entry name" value="HATPase_C_sf"/>
</dbReference>
<feature type="modified residue" description="Phosphohistidine" evidence="12">
    <location>
        <position position="686"/>
    </location>
</feature>
<dbReference type="Pfam" id="PF08448">
    <property type="entry name" value="PAS_4"/>
    <property type="match status" value="1"/>
</dbReference>
<evidence type="ECO:0000256" key="10">
    <source>
        <dbReference type="ARBA" id="ARBA00023012"/>
    </source>
</evidence>
<gene>
    <name evidence="18" type="ORF">MTX78_17545</name>
</gene>
<dbReference type="Gene3D" id="3.30.450.20">
    <property type="entry name" value="PAS domain"/>
    <property type="match status" value="1"/>
</dbReference>
<keyword evidence="9" id="KW-1133">Transmembrane helix</keyword>
<dbReference type="SMART" id="SM00388">
    <property type="entry name" value="HisKA"/>
    <property type="match status" value="1"/>
</dbReference>
<dbReference type="InterPro" id="IPR013656">
    <property type="entry name" value="PAS_4"/>
</dbReference>
<evidence type="ECO:0000256" key="6">
    <source>
        <dbReference type="ARBA" id="ARBA00022692"/>
    </source>
</evidence>
<evidence type="ECO:0000256" key="13">
    <source>
        <dbReference type="PROSITE-ProRule" id="PRU00169"/>
    </source>
</evidence>
<keyword evidence="6" id="KW-0812">Transmembrane</keyword>
<evidence type="ECO:0000256" key="5">
    <source>
        <dbReference type="ARBA" id="ARBA00022553"/>
    </source>
</evidence>
<evidence type="ECO:0000256" key="11">
    <source>
        <dbReference type="ARBA" id="ARBA00023136"/>
    </source>
</evidence>
<dbReference type="EC" id="2.7.13.3" evidence="3"/>
<feature type="domain" description="PAC" evidence="16">
    <location>
        <begin position="191"/>
        <end position="242"/>
    </location>
</feature>
<dbReference type="RefSeq" id="WP_243796991.1">
    <property type="nucleotide sequence ID" value="NZ_CP094669.1"/>
</dbReference>
<dbReference type="SMART" id="SM00448">
    <property type="entry name" value="REC"/>
    <property type="match status" value="1"/>
</dbReference>
<dbReference type="CDD" id="cd16922">
    <property type="entry name" value="HATPase_EvgS-ArcB-TorS-like"/>
    <property type="match status" value="1"/>
</dbReference>
<feature type="domain" description="HPt" evidence="17">
    <location>
        <begin position="647"/>
        <end position="738"/>
    </location>
</feature>